<gene>
    <name evidence="1" type="ORF">HMPREF3293_00172</name>
</gene>
<sequence>MKDYEDMTLEELIYEYEKFVGRQTTKAERVLLAMMHTEIIDAYKRGFVAGTMNGAGLPVTPPAGVHSTREAARNE</sequence>
<name>A0A136Q8G5_9FIRM</name>
<evidence type="ECO:0000313" key="2">
    <source>
        <dbReference type="Proteomes" id="UP000070366"/>
    </source>
</evidence>
<protein>
    <submittedName>
        <fullName evidence="1">Uncharacterized protein</fullName>
    </submittedName>
</protein>
<keyword evidence="2" id="KW-1185">Reference proteome</keyword>
<evidence type="ECO:0000313" key="1">
    <source>
        <dbReference type="EMBL" id="KXK66960.1"/>
    </source>
</evidence>
<reference evidence="1 2" key="1">
    <citation type="submission" date="2016-02" db="EMBL/GenBank/DDBJ databases">
        <authorList>
            <person name="Wen L."/>
            <person name="He K."/>
            <person name="Yang H."/>
        </authorList>
    </citation>
    <scope>NUCLEOTIDE SEQUENCE [LARGE SCALE GENOMIC DNA]</scope>
    <source>
        <strain evidence="1 2">DSM 22607</strain>
    </source>
</reference>
<dbReference type="RefSeq" id="WP_066521179.1">
    <property type="nucleotide sequence ID" value="NZ_CABMOF010000004.1"/>
</dbReference>
<accession>A0A136Q8G5</accession>
<dbReference type="EMBL" id="LSZW01000015">
    <property type="protein sequence ID" value="KXK66960.1"/>
    <property type="molecule type" value="Genomic_DNA"/>
</dbReference>
<dbReference type="KEGG" id="cmiu:B1H56_12710"/>
<proteinExistence type="predicted"/>
<organism evidence="1 2">
    <name type="scientific">Christensenella minuta</name>
    <dbReference type="NCBI Taxonomy" id="626937"/>
    <lineage>
        <taxon>Bacteria</taxon>
        <taxon>Bacillati</taxon>
        <taxon>Bacillota</taxon>
        <taxon>Clostridia</taxon>
        <taxon>Christensenellales</taxon>
        <taxon>Christensenellaceae</taxon>
        <taxon>Christensenella</taxon>
    </lineage>
</organism>
<dbReference type="Proteomes" id="UP000070366">
    <property type="component" value="Unassembled WGS sequence"/>
</dbReference>
<dbReference type="KEGG" id="cmiu:B1H56_12900"/>
<dbReference type="STRING" id="626937.HMPREF3293_00172"/>
<dbReference type="AlphaFoldDB" id="A0A136Q8G5"/>
<comment type="caution">
    <text evidence="1">The sequence shown here is derived from an EMBL/GenBank/DDBJ whole genome shotgun (WGS) entry which is preliminary data.</text>
</comment>